<accession>A0A3M8SP33</accession>
<dbReference type="AlphaFoldDB" id="A0A3M8SP33"/>
<protein>
    <submittedName>
        <fullName evidence="1">Uncharacterized protein</fullName>
    </submittedName>
</protein>
<evidence type="ECO:0000313" key="1">
    <source>
        <dbReference type="EMBL" id="RNF83077.1"/>
    </source>
</evidence>
<organism evidence="1 2">
    <name type="scientific">Montanilutibacter psychrotolerans</name>
    <dbReference type="NCBI Taxonomy" id="1327343"/>
    <lineage>
        <taxon>Bacteria</taxon>
        <taxon>Pseudomonadati</taxon>
        <taxon>Pseudomonadota</taxon>
        <taxon>Gammaproteobacteria</taxon>
        <taxon>Lysobacterales</taxon>
        <taxon>Lysobacteraceae</taxon>
        <taxon>Montanilutibacter</taxon>
    </lineage>
</organism>
<dbReference type="Proteomes" id="UP000267049">
    <property type="component" value="Unassembled WGS sequence"/>
</dbReference>
<reference evidence="1 2" key="1">
    <citation type="submission" date="2018-11" db="EMBL/GenBank/DDBJ databases">
        <title>Lysobacter cryohumiis sp. nov., isolated from soil in the Tianshan Mountains, Xinjiang, China.</title>
        <authorList>
            <person name="Luo Y."/>
            <person name="Sheng H."/>
        </authorList>
    </citation>
    <scope>NUCLEOTIDE SEQUENCE [LARGE SCALE GENOMIC DNA]</scope>
    <source>
        <strain evidence="1 2">ZS60</strain>
    </source>
</reference>
<dbReference type="EMBL" id="RIBS01000005">
    <property type="protein sequence ID" value="RNF83077.1"/>
    <property type="molecule type" value="Genomic_DNA"/>
</dbReference>
<evidence type="ECO:0000313" key="2">
    <source>
        <dbReference type="Proteomes" id="UP000267049"/>
    </source>
</evidence>
<name>A0A3M8SP33_9GAMM</name>
<sequence length="78" mass="8340">MPIATWLARTLLAAAGMSPIPGIRAQASEVALARLDCGNEPQSVSVASFSDTFAYPDLKLPLTYSCHLMACAFFANNY</sequence>
<proteinExistence type="predicted"/>
<gene>
    <name evidence="1" type="ORF">EER27_11190</name>
</gene>
<comment type="caution">
    <text evidence="1">The sequence shown here is derived from an EMBL/GenBank/DDBJ whole genome shotgun (WGS) entry which is preliminary data.</text>
</comment>
<dbReference type="RefSeq" id="WP_123088209.1">
    <property type="nucleotide sequence ID" value="NZ_RIBS01000005.1"/>
</dbReference>
<keyword evidence="2" id="KW-1185">Reference proteome</keyword>
<dbReference type="OrthoDB" id="5443440at2"/>